<accession>A0A1M7RKE4</accession>
<name>A0A1M7RKE4_9ACTN</name>
<gene>
    <name evidence="1" type="ORF">SAMN05443668_116152</name>
</gene>
<organism evidence="1 2">
    <name type="scientific">Cryptosporangium aurantiacum</name>
    <dbReference type="NCBI Taxonomy" id="134849"/>
    <lineage>
        <taxon>Bacteria</taxon>
        <taxon>Bacillati</taxon>
        <taxon>Actinomycetota</taxon>
        <taxon>Actinomycetes</taxon>
        <taxon>Cryptosporangiales</taxon>
        <taxon>Cryptosporangiaceae</taxon>
        <taxon>Cryptosporangium</taxon>
    </lineage>
</organism>
<dbReference type="EMBL" id="FRCS01000016">
    <property type="protein sequence ID" value="SHN46616.1"/>
    <property type="molecule type" value="Genomic_DNA"/>
</dbReference>
<dbReference type="STRING" id="134849.SAMN05443668_116152"/>
<sequence length="55" mass="6237">MNVRCFGPGTLAWWMNGLHPAYWQQVVVQRVSPDGQQLDISMIDRPDKVVIGRGI</sequence>
<dbReference type="AlphaFoldDB" id="A0A1M7RKE4"/>
<reference evidence="1 2" key="1">
    <citation type="submission" date="2016-11" db="EMBL/GenBank/DDBJ databases">
        <authorList>
            <person name="Jaros S."/>
            <person name="Januszkiewicz K."/>
            <person name="Wedrychowicz H."/>
        </authorList>
    </citation>
    <scope>NUCLEOTIDE SEQUENCE [LARGE SCALE GENOMIC DNA]</scope>
    <source>
        <strain evidence="1 2">DSM 46144</strain>
    </source>
</reference>
<proteinExistence type="predicted"/>
<evidence type="ECO:0000313" key="1">
    <source>
        <dbReference type="EMBL" id="SHN46616.1"/>
    </source>
</evidence>
<evidence type="ECO:0000313" key="2">
    <source>
        <dbReference type="Proteomes" id="UP000184440"/>
    </source>
</evidence>
<keyword evidence="2" id="KW-1185">Reference proteome</keyword>
<dbReference type="Proteomes" id="UP000184440">
    <property type="component" value="Unassembled WGS sequence"/>
</dbReference>
<protein>
    <submittedName>
        <fullName evidence="1">Uncharacterized protein</fullName>
    </submittedName>
</protein>